<organism evidence="1 2">
    <name type="scientific">Echinococcus granulosus</name>
    <name type="common">Hydatid tapeworm</name>
    <dbReference type="NCBI Taxonomy" id="6210"/>
    <lineage>
        <taxon>Eukaryota</taxon>
        <taxon>Metazoa</taxon>
        <taxon>Spiralia</taxon>
        <taxon>Lophotrochozoa</taxon>
        <taxon>Platyhelminthes</taxon>
        <taxon>Cestoda</taxon>
        <taxon>Eucestoda</taxon>
        <taxon>Cyclophyllidea</taxon>
        <taxon>Taeniidae</taxon>
        <taxon>Echinococcus</taxon>
        <taxon>Echinococcus granulosus group</taxon>
    </lineage>
</organism>
<dbReference type="Proteomes" id="UP000019149">
    <property type="component" value="Unassembled WGS sequence"/>
</dbReference>
<reference evidence="1 2" key="1">
    <citation type="journal article" date="2013" name="Nat. Genet.">
        <title>The genome of the hydatid tapeworm Echinococcus granulosus.</title>
        <authorList>
            <person name="Zheng H."/>
            <person name="Zhang W."/>
            <person name="Zhang L."/>
            <person name="Zhang Z."/>
            <person name="Li J."/>
            <person name="Lu G."/>
            <person name="Zhu Y."/>
            <person name="Wang Y."/>
            <person name="Huang Y."/>
            <person name="Liu J."/>
            <person name="Kang H."/>
            <person name="Chen J."/>
            <person name="Wang L."/>
            <person name="Chen A."/>
            <person name="Yu S."/>
            <person name="Gao Z."/>
            <person name="Jin L."/>
            <person name="Gu W."/>
            <person name="Wang Z."/>
            <person name="Zhao L."/>
            <person name="Shi B."/>
            <person name="Wen H."/>
            <person name="Lin R."/>
            <person name="Jones M.K."/>
            <person name="Brejova B."/>
            <person name="Vinar T."/>
            <person name="Zhao G."/>
            <person name="McManus D.P."/>
            <person name="Chen Z."/>
            <person name="Zhou Y."/>
            <person name="Wang S."/>
        </authorList>
    </citation>
    <scope>NUCLEOTIDE SEQUENCE [LARGE SCALE GENOMIC DNA]</scope>
</reference>
<name>W6TYW5_ECHGR</name>
<protein>
    <submittedName>
        <fullName evidence="1">Uncharacterized protein</fullName>
    </submittedName>
</protein>
<gene>
    <name evidence="1" type="ORF">EGR_11225</name>
</gene>
<sequence length="132" mass="14504">MLTKVTPGQTTTLKWLVVAEVINEVYKPFRGNNTSVVLQHALVPQNANQDWLYSNLVPLPSSTAKCHRRPLQTLCISEGKMTRVGFANSRSTISIFSSIEAKAHLLTNSLNRSSVCGRGHNNNNLGGGTDRR</sequence>
<evidence type="ECO:0000313" key="1">
    <source>
        <dbReference type="EMBL" id="EUB53918.1"/>
    </source>
</evidence>
<dbReference type="AlphaFoldDB" id="W6TYW5"/>
<dbReference type="CTD" id="36346938"/>
<dbReference type="GeneID" id="36346938"/>
<dbReference type="EMBL" id="APAU02000548">
    <property type="protein sequence ID" value="EUB53918.1"/>
    <property type="molecule type" value="Genomic_DNA"/>
</dbReference>
<proteinExistence type="predicted"/>
<dbReference type="RefSeq" id="XP_024345114.1">
    <property type="nucleotide sequence ID" value="XM_024500472.1"/>
</dbReference>
<keyword evidence="2" id="KW-1185">Reference proteome</keyword>
<evidence type="ECO:0000313" key="2">
    <source>
        <dbReference type="Proteomes" id="UP000019149"/>
    </source>
</evidence>
<comment type="caution">
    <text evidence="1">The sequence shown here is derived from an EMBL/GenBank/DDBJ whole genome shotgun (WGS) entry which is preliminary data.</text>
</comment>
<dbReference type="KEGG" id="egl:EGR_11225"/>
<accession>W6TYW5</accession>